<dbReference type="PATRIC" id="fig|46429.4.peg.1571"/>
<dbReference type="InterPro" id="IPR029044">
    <property type="entry name" value="Nucleotide-diphossugar_trans"/>
</dbReference>
<reference evidence="5 6" key="1">
    <citation type="submission" date="2014-02" db="EMBL/GenBank/DDBJ databases">
        <title>Whole genome sequence of Sphingobium chlorophenolicum NBRC 16172.</title>
        <authorList>
            <person name="Gan H.M."/>
            <person name="Gan H.Y."/>
            <person name="Chew T.H."/>
            <person name="Savka M.A."/>
        </authorList>
    </citation>
    <scope>NUCLEOTIDE SEQUENCE [LARGE SCALE GENOMIC DNA]</scope>
    <source>
        <strain evidence="5 6">NBRC 16172</strain>
    </source>
</reference>
<dbReference type="Gene3D" id="3.90.550.10">
    <property type="entry name" value="Spore Coat Polysaccharide Biosynthesis Protein SpsA, Chain A"/>
    <property type="match status" value="1"/>
</dbReference>
<dbReference type="eggNOG" id="COG1920">
    <property type="taxonomic scope" value="Bacteria"/>
</dbReference>
<name>A0A081RFY8_SPHCR</name>
<evidence type="ECO:0000313" key="6">
    <source>
        <dbReference type="Proteomes" id="UP000028411"/>
    </source>
</evidence>
<keyword evidence="1 5" id="KW-0808">Transferase</keyword>
<proteinExistence type="predicted"/>
<evidence type="ECO:0000256" key="3">
    <source>
        <dbReference type="ARBA" id="ARBA00022741"/>
    </source>
</evidence>
<dbReference type="PANTHER" id="PTHR40392">
    <property type="entry name" value="2-PHOSPHO-L-LACTATE GUANYLYLTRANSFERASE"/>
    <property type="match status" value="1"/>
</dbReference>
<dbReference type="GO" id="GO:0005525">
    <property type="term" value="F:GTP binding"/>
    <property type="evidence" value="ECO:0007669"/>
    <property type="project" value="UniProtKB-KW"/>
</dbReference>
<evidence type="ECO:0000313" key="5">
    <source>
        <dbReference type="EMBL" id="KEQ54111.1"/>
    </source>
</evidence>
<evidence type="ECO:0000256" key="1">
    <source>
        <dbReference type="ARBA" id="ARBA00022679"/>
    </source>
</evidence>
<sequence>MNCWIVIPVKAPAACKTRLAPVLDEAGRRDLVAKMLHRTVTAAAKAVGMERLRLLGPSRHGLPESVGLLGDPGGGLNPAAASARDAALAAGIERLLFLSADLPLVEAADVAALLDAPGIAVAPDLPGQGTNALSLPLPQAAGFQFHYGQGSFAAHRAEADRLGLPFSAIVRGGLGFDIDQPGDLADWERRAP</sequence>
<dbReference type="EMBL" id="JFHR01000014">
    <property type="protein sequence ID" value="KEQ54111.1"/>
    <property type="molecule type" value="Genomic_DNA"/>
</dbReference>
<dbReference type="AlphaFoldDB" id="A0A081RFY8"/>
<protein>
    <submittedName>
        <fullName evidence="5">2-phospho-L-lactate guanylyltransferase CofC</fullName>
    </submittedName>
</protein>
<dbReference type="GO" id="GO:0043814">
    <property type="term" value="F:phospholactate guanylyltransferase activity"/>
    <property type="evidence" value="ECO:0007669"/>
    <property type="project" value="InterPro"/>
</dbReference>
<keyword evidence="4" id="KW-0342">GTP-binding</keyword>
<evidence type="ECO:0000256" key="4">
    <source>
        <dbReference type="ARBA" id="ARBA00023134"/>
    </source>
</evidence>
<dbReference type="OrthoDB" id="5243750at2"/>
<dbReference type="NCBIfam" id="TIGR03552">
    <property type="entry name" value="F420_cofC"/>
    <property type="match status" value="1"/>
</dbReference>
<dbReference type="SUPFAM" id="SSF53448">
    <property type="entry name" value="Nucleotide-diphospho-sugar transferases"/>
    <property type="match status" value="1"/>
</dbReference>
<organism evidence="5 6">
    <name type="scientific">Sphingobium chlorophenolicum</name>
    <dbReference type="NCBI Taxonomy" id="46429"/>
    <lineage>
        <taxon>Bacteria</taxon>
        <taxon>Pseudomonadati</taxon>
        <taxon>Pseudomonadota</taxon>
        <taxon>Alphaproteobacteria</taxon>
        <taxon>Sphingomonadales</taxon>
        <taxon>Sphingomonadaceae</taxon>
        <taxon>Sphingobium</taxon>
    </lineage>
</organism>
<keyword evidence="2 5" id="KW-0548">Nucleotidyltransferase</keyword>
<gene>
    <name evidence="5" type="ORF">BV95_01605</name>
</gene>
<evidence type="ECO:0000256" key="2">
    <source>
        <dbReference type="ARBA" id="ARBA00022695"/>
    </source>
</evidence>
<dbReference type="Proteomes" id="UP000028411">
    <property type="component" value="Unassembled WGS sequence"/>
</dbReference>
<dbReference type="InterPro" id="IPR002835">
    <property type="entry name" value="CofC"/>
</dbReference>
<accession>A0A081RFY8</accession>
<dbReference type="PANTHER" id="PTHR40392:SF1">
    <property type="entry name" value="2-PHOSPHO-L-LACTATE GUANYLYLTRANSFERASE"/>
    <property type="match status" value="1"/>
</dbReference>
<dbReference type="Pfam" id="PF01983">
    <property type="entry name" value="CofC"/>
    <property type="match status" value="1"/>
</dbReference>
<comment type="caution">
    <text evidence="5">The sequence shown here is derived from an EMBL/GenBank/DDBJ whole genome shotgun (WGS) entry which is preliminary data.</text>
</comment>
<keyword evidence="3" id="KW-0547">Nucleotide-binding</keyword>
<dbReference type="RefSeq" id="WP_037449731.1">
    <property type="nucleotide sequence ID" value="NZ_JFHR01000014.1"/>
</dbReference>